<reference evidence="2 3" key="1">
    <citation type="submission" date="2019-03" db="EMBL/GenBank/DDBJ databases">
        <title>Genomic analyses of the natural microbiome of Caenorhabditis elegans.</title>
        <authorList>
            <person name="Samuel B."/>
        </authorList>
    </citation>
    <scope>NUCLEOTIDE SEQUENCE [LARGE SCALE GENOMIC DNA]</scope>
    <source>
        <strain evidence="2 3">BIGb0525</strain>
    </source>
</reference>
<evidence type="ECO:0000313" key="3">
    <source>
        <dbReference type="Proteomes" id="UP000295804"/>
    </source>
</evidence>
<name>A0A4R7VHA9_9PSED</name>
<sequence>MAWWRLYASDSFAAAWCYMRCLYLNVSSEHTILIVLFGGFLLRLLAIRLHWEMPNFVYYENSMFVEVG</sequence>
<keyword evidence="1" id="KW-0812">Transmembrane</keyword>
<proteinExistence type="predicted"/>
<dbReference type="AlphaFoldDB" id="A0A4R7VHA9"/>
<evidence type="ECO:0000256" key="1">
    <source>
        <dbReference type="SAM" id="Phobius"/>
    </source>
</evidence>
<dbReference type="Proteomes" id="UP000295804">
    <property type="component" value="Unassembled WGS sequence"/>
</dbReference>
<evidence type="ECO:0000313" key="2">
    <source>
        <dbReference type="EMBL" id="TDV48527.1"/>
    </source>
</evidence>
<comment type="caution">
    <text evidence="2">The sequence shown here is derived from an EMBL/GenBank/DDBJ whole genome shotgun (WGS) entry which is preliminary data.</text>
</comment>
<organism evidence="2 3">
    <name type="scientific">Pseudomonas helmanticensis</name>
    <dbReference type="NCBI Taxonomy" id="1471381"/>
    <lineage>
        <taxon>Bacteria</taxon>
        <taxon>Pseudomonadati</taxon>
        <taxon>Pseudomonadota</taxon>
        <taxon>Gammaproteobacteria</taxon>
        <taxon>Pseudomonadales</taxon>
        <taxon>Pseudomonadaceae</taxon>
        <taxon>Pseudomonas</taxon>
    </lineage>
</organism>
<protein>
    <submittedName>
        <fullName evidence="2">Uncharacterized protein</fullName>
    </submittedName>
</protein>
<dbReference type="EMBL" id="SOCQ01000005">
    <property type="protein sequence ID" value="TDV48527.1"/>
    <property type="molecule type" value="Genomic_DNA"/>
</dbReference>
<keyword evidence="1" id="KW-1133">Transmembrane helix</keyword>
<gene>
    <name evidence="2" type="ORF">EDF87_105181</name>
</gene>
<accession>A0A4R7VHA9</accession>
<keyword evidence="1" id="KW-0472">Membrane</keyword>
<feature type="transmembrane region" description="Helical" evidence="1">
    <location>
        <begin position="31"/>
        <end position="51"/>
    </location>
</feature>